<protein>
    <recommendedName>
        <fullName evidence="1">Phosphofurin acidic cluster sorting protein 1/2 C-terminal domain-containing protein</fullName>
    </recommendedName>
</protein>
<dbReference type="EMBL" id="CDSF01000101">
    <property type="protein sequence ID" value="CEP00519.1"/>
    <property type="molecule type" value="Genomic_DNA"/>
</dbReference>
<organism evidence="2 3">
    <name type="scientific">Plasmodiophora brassicae</name>
    <name type="common">Clubroot disease agent</name>
    <dbReference type="NCBI Taxonomy" id="37360"/>
    <lineage>
        <taxon>Eukaryota</taxon>
        <taxon>Sar</taxon>
        <taxon>Rhizaria</taxon>
        <taxon>Endomyxa</taxon>
        <taxon>Phytomyxea</taxon>
        <taxon>Plasmodiophorida</taxon>
        <taxon>Plasmodiophoridae</taxon>
        <taxon>Plasmodiophora</taxon>
    </lineage>
</organism>
<evidence type="ECO:0000259" key="1">
    <source>
        <dbReference type="Pfam" id="PF10254"/>
    </source>
</evidence>
<evidence type="ECO:0000313" key="2">
    <source>
        <dbReference type="EMBL" id="CEP00519.1"/>
    </source>
</evidence>
<proteinExistence type="predicted"/>
<evidence type="ECO:0000313" key="3">
    <source>
        <dbReference type="Proteomes" id="UP000039324"/>
    </source>
</evidence>
<dbReference type="PANTHER" id="PTHR15593">
    <property type="entry name" value="PHOSPHATIDYLINOSITOL 3-KINASE REGULATORY SUBUNIT"/>
    <property type="match status" value="1"/>
</dbReference>
<accession>A0A0G4IZF2</accession>
<dbReference type="OMA" id="TEINCLV"/>
<dbReference type="Pfam" id="PF10254">
    <property type="entry name" value="Pacs-1"/>
    <property type="match status" value="1"/>
</dbReference>
<reference evidence="2 3" key="1">
    <citation type="submission" date="2015-02" db="EMBL/GenBank/DDBJ databases">
        <authorList>
            <person name="Chooi Y.-H."/>
        </authorList>
    </citation>
    <scope>NUCLEOTIDE SEQUENCE [LARGE SCALE GENOMIC DNA]</scope>
    <source>
        <strain evidence="2">E3</strain>
    </source>
</reference>
<dbReference type="GO" id="GO:0046935">
    <property type="term" value="F:1-phosphatidylinositol-3-kinase regulator activity"/>
    <property type="evidence" value="ECO:0007669"/>
    <property type="project" value="InterPro"/>
</dbReference>
<feature type="domain" description="Phosphofurin acidic cluster sorting protein 1/2 C-terminal" evidence="1">
    <location>
        <begin position="509"/>
        <end position="666"/>
    </location>
</feature>
<dbReference type="AlphaFoldDB" id="A0A0G4IZF2"/>
<dbReference type="GO" id="GO:0007186">
    <property type="term" value="P:G protein-coupled receptor signaling pathway"/>
    <property type="evidence" value="ECO:0007669"/>
    <property type="project" value="TreeGrafter"/>
</dbReference>
<dbReference type="InterPro" id="IPR019522">
    <property type="entry name" value="PIK3R5/6"/>
</dbReference>
<name>A0A0G4IZF2_PLABS</name>
<dbReference type="OrthoDB" id="10252526at2759"/>
<sequence>MTSMVSTRNPGMLSQKAMKTMGLSVQDLFDTFIGARGGMLSRHEYDIFFREITSTENNREAVLIMRLFIKTFVEISTDLGRKLPDYPLQSLLNSILFLGLFVDIRPDTLLKKVVMNWSSHIEAFRKDAYVAGYPEVVSILTAKLCEDKDALDGLVSNVHIMHSREVFKILTQEVVPTLHRQDFPSQSFPFVYTYLLQQCKEKNARLRVFDIVLAQLQAIRSQPSSMEQQHSLLALLHLLRSMLSYWRAPTGPFLQTAIDRVSPFFSWPTPYSLVARRVLLMLKQEMLAPGNTVLERFAAESRVPETSSVKLTQVQRSRPIFYVIDSVCSLSSNFAHLVGLYSADLYIDGENKVFASGLSTEVQALLLLNIIHSPSAPIDPNDVYKLTEEDVILLFGQTVNILQESLDISPEDAVSHRERNFALIRAQFTKIARSNEAKRIASDLSLPPVLAANLMPSLPEIAHLHWLVARDYMFPTPEVIQQLGCTPFPKTPLLDRVEKVLRLYEAFADSQDPVEVRVCIAGSDSIIHQVATAYVELMQRQSEPLKGIALRFFLVPFRNSILASYIARYDSWYNRQLYVPMVSRQFLVPTMSEEEPTFNELKPEEPLSPFGALLQSNVESYVREAEYSLQIKLFQIEGWRRVTVEEGAPDLIIPLVERAEIGRVATAMLFKNLGREGVMATLRDVKEVFRDKVTRGRLDFNYVPLELNLQMTRVDLAGQPCVDDVQRRQSMAAEESIPFDRISISNIPSADDPAFPPNPKDPWLEVFAKVSEHKAKLKNRYAFLIQEPLQHVNYMKLTTAREDQSFRVVVDGECFGPFKQVRIRKIEDREQRHMSLNIGTFFPIQP</sequence>
<dbReference type="Proteomes" id="UP000039324">
    <property type="component" value="Unassembled WGS sequence"/>
</dbReference>
<keyword evidence="3" id="KW-1185">Reference proteome</keyword>
<dbReference type="PANTHER" id="PTHR15593:SF3">
    <property type="entry name" value="PROTEIN DDB_G0292252-RELATED"/>
    <property type="match status" value="1"/>
</dbReference>
<dbReference type="GO" id="GO:0005944">
    <property type="term" value="C:phosphatidylinositol 3-kinase complex, class IB"/>
    <property type="evidence" value="ECO:0007669"/>
    <property type="project" value="InterPro"/>
</dbReference>
<dbReference type="InterPro" id="IPR019381">
    <property type="entry name" value="PACS1/2_C"/>
</dbReference>
<gene>
    <name evidence="2" type="ORF">PBRA_001573</name>
</gene>